<evidence type="ECO:0000313" key="1">
    <source>
        <dbReference type="EMBL" id="KKK99464.1"/>
    </source>
</evidence>
<organism evidence="1">
    <name type="scientific">marine sediment metagenome</name>
    <dbReference type="NCBI Taxonomy" id="412755"/>
    <lineage>
        <taxon>unclassified sequences</taxon>
        <taxon>metagenomes</taxon>
        <taxon>ecological metagenomes</taxon>
    </lineage>
</organism>
<dbReference type="InterPro" id="IPR036505">
    <property type="entry name" value="Amidase/PGRP_sf"/>
</dbReference>
<gene>
    <name evidence="1" type="ORF">LCGC14_2632510</name>
</gene>
<dbReference type="Gene3D" id="3.40.80.10">
    <property type="entry name" value="Peptidoglycan recognition protein-like"/>
    <property type="match status" value="1"/>
</dbReference>
<feature type="non-terminal residue" evidence="1">
    <location>
        <position position="49"/>
    </location>
</feature>
<dbReference type="AlphaFoldDB" id="A0A0F9CAW5"/>
<dbReference type="SUPFAM" id="SSF55846">
    <property type="entry name" value="N-acetylmuramoyl-L-alanine amidase-like"/>
    <property type="match status" value="1"/>
</dbReference>
<sequence>MSYRPIKSYDWLVVHCAATPADMDIGVKEIRHWHLQRGFSDVGYHYIIR</sequence>
<proteinExistence type="predicted"/>
<evidence type="ECO:0008006" key="2">
    <source>
        <dbReference type="Google" id="ProtNLM"/>
    </source>
</evidence>
<reference evidence="1" key="1">
    <citation type="journal article" date="2015" name="Nature">
        <title>Complex archaea that bridge the gap between prokaryotes and eukaryotes.</title>
        <authorList>
            <person name="Spang A."/>
            <person name="Saw J.H."/>
            <person name="Jorgensen S.L."/>
            <person name="Zaremba-Niedzwiedzka K."/>
            <person name="Martijn J."/>
            <person name="Lind A.E."/>
            <person name="van Eijk R."/>
            <person name="Schleper C."/>
            <person name="Guy L."/>
            <person name="Ettema T.J."/>
        </authorList>
    </citation>
    <scope>NUCLEOTIDE SEQUENCE</scope>
</reference>
<protein>
    <recommendedName>
        <fullName evidence="2">N-acetylmuramoyl-L-alanine amidase domain-containing protein</fullName>
    </recommendedName>
</protein>
<name>A0A0F9CAW5_9ZZZZ</name>
<dbReference type="GO" id="GO:0009253">
    <property type="term" value="P:peptidoglycan catabolic process"/>
    <property type="evidence" value="ECO:0007669"/>
    <property type="project" value="InterPro"/>
</dbReference>
<comment type="caution">
    <text evidence="1">The sequence shown here is derived from an EMBL/GenBank/DDBJ whole genome shotgun (WGS) entry which is preliminary data.</text>
</comment>
<dbReference type="GO" id="GO:0008745">
    <property type="term" value="F:N-acetylmuramoyl-L-alanine amidase activity"/>
    <property type="evidence" value="ECO:0007669"/>
    <property type="project" value="InterPro"/>
</dbReference>
<dbReference type="EMBL" id="LAZR01045194">
    <property type="protein sequence ID" value="KKK99464.1"/>
    <property type="molecule type" value="Genomic_DNA"/>
</dbReference>
<accession>A0A0F9CAW5</accession>